<dbReference type="GO" id="GO:0006955">
    <property type="term" value="P:immune response"/>
    <property type="evidence" value="ECO:0007669"/>
    <property type="project" value="TreeGrafter"/>
</dbReference>
<protein>
    <recommendedName>
        <fullName evidence="3">Ig-like domain-containing protein</fullName>
    </recommendedName>
</protein>
<dbReference type="GO" id="GO:0004888">
    <property type="term" value="F:transmembrane signaling receptor activity"/>
    <property type="evidence" value="ECO:0007669"/>
    <property type="project" value="TreeGrafter"/>
</dbReference>
<dbReference type="SUPFAM" id="SSF48726">
    <property type="entry name" value="Immunoglobulin"/>
    <property type="match status" value="1"/>
</dbReference>
<evidence type="ECO:0000256" key="1">
    <source>
        <dbReference type="ARBA" id="ARBA00022729"/>
    </source>
</evidence>
<dbReference type="Ensembl" id="ENSPLAT00000017438.1">
    <property type="protein sequence ID" value="ENSPLAP00000025912.1"/>
    <property type="gene ID" value="ENSPLAG00000013278.1"/>
</dbReference>
<dbReference type="InterPro" id="IPR013783">
    <property type="entry name" value="Ig-like_fold"/>
</dbReference>
<accession>A0A3B3VLX2</accession>
<dbReference type="InterPro" id="IPR050488">
    <property type="entry name" value="Ig_Fc_receptor"/>
</dbReference>
<dbReference type="Gene3D" id="2.60.40.10">
    <property type="entry name" value="Immunoglobulins"/>
    <property type="match status" value="1"/>
</dbReference>
<evidence type="ECO:0000313" key="5">
    <source>
        <dbReference type="Proteomes" id="UP000261500"/>
    </source>
</evidence>
<dbReference type="InterPro" id="IPR036179">
    <property type="entry name" value="Ig-like_dom_sf"/>
</dbReference>
<dbReference type="PROSITE" id="PS50835">
    <property type="entry name" value="IG_LIKE"/>
    <property type="match status" value="1"/>
</dbReference>
<dbReference type="AlphaFoldDB" id="A0A3B3VLX2"/>
<dbReference type="GO" id="GO:0007166">
    <property type="term" value="P:cell surface receptor signaling pathway"/>
    <property type="evidence" value="ECO:0007669"/>
    <property type="project" value="TreeGrafter"/>
</dbReference>
<organism evidence="4 5">
    <name type="scientific">Poecilia latipinna</name>
    <name type="common">sailfin molly</name>
    <dbReference type="NCBI Taxonomy" id="48699"/>
    <lineage>
        <taxon>Eukaryota</taxon>
        <taxon>Metazoa</taxon>
        <taxon>Chordata</taxon>
        <taxon>Craniata</taxon>
        <taxon>Vertebrata</taxon>
        <taxon>Euteleostomi</taxon>
        <taxon>Actinopterygii</taxon>
        <taxon>Neopterygii</taxon>
        <taxon>Teleostei</taxon>
        <taxon>Neoteleostei</taxon>
        <taxon>Acanthomorphata</taxon>
        <taxon>Ovalentaria</taxon>
        <taxon>Atherinomorphae</taxon>
        <taxon>Cyprinodontiformes</taxon>
        <taxon>Poeciliidae</taxon>
        <taxon>Poeciliinae</taxon>
        <taxon>Poecilia</taxon>
    </lineage>
</organism>
<evidence type="ECO:0000256" key="2">
    <source>
        <dbReference type="ARBA" id="ARBA00023157"/>
    </source>
</evidence>
<dbReference type="GO" id="GO:0009897">
    <property type="term" value="C:external side of plasma membrane"/>
    <property type="evidence" value="ECO:0007669"/>
    <property type="project" value="TreeGrafter"/>
</dbReference>
<evidence type="ECO:0000259" key="3">
    <source>
        <dbReference type="PROSITE" id="PS50835"/>
    </source>
</evidence>
<dbReference type="GeneTree" id="ENSGT00940000177485"/>
<dbReference type="Proteomes" id="UP000261500">
    <property type="component" value="Unplaced"/>
</dbReference>
<dbReference type="InterPro" id="IPR007110">
    <property type="entry name" value="Ig-like_dom"/>
</dbReference>
<evidence type="ECO:0000313" key="4">
    <source>
        <dbReference type="Ensembl" id="ENSPLAP00000025912.1"/>
    </source>
</evidence>
<reference evidence="4" key="1">
    <citation type="submission" date="2025-08" db="UniProtKB">
        <authorList>
            <consortium name="Ensembl"/>
        </authorList>
    </citation>
    <scope>IDENTIFICATION</scope>
</reference>
<sequence length="131" mass="15221">MRYSHPLLDEWMATQSWVNRVKRTGLSTQPCGVPIFLSLVSRKPSLILEPNWSQIYRGEKVTLTCEMQDDGGTQWTYEWRTTNGKTITSSEHKTITATEFDSGEYSCRGFRDYKLTEWSDSVRLTVKRESD</sequence>
<keyword evidence="1" id="KW-0732">Signal</keyword>
<keyword evidence="2" id="KW-1015">Disulfide bond</keyword>
<proteinExistence type="predicted"/>
<feature type="domain" description="Ig-like" evidence="3">
    <location>
        <begin position="44"/>
        <end position="125"/>
    </location>
</feature>
<dbReference type="PANTHER" id="PTHR11481:SF64">
    <property type="entry name" value="FC RECEPTOR-LIKE PROTEIN 4"/>
    <property type="match status" value="1"/>
</dbReference>
<name>A0A3B3VLX2_9TELE</name>
<reference evidence="4" key="2">
    <citation type="submission" date="2025-09" db="UniProtKB">
        <authorList>
            <consortium name="Ensembl"/>
        </authorList>
    </citation>
    <scope>IDENTIFICATION</scope>
</reference>
<keyword evidence="5" id="KW-1185">Reference proteome</keyword>
<dbReference type="PANTHER" id="PTHR11481">
    <property type="entry name" value="IMMUNOGLOBULIN FC RECEPTOR"/>
    <property type="match status" value="1"/>
</dbReference>
<dbReference type="Pfam" id="PF13895">
    <property type="entry name" value="Ig_2"/>
    <property type="match status" value="1"/>
</dbReference>